<dbReference type="Proteomes" id="UP001595741">
    <property type="component" value="Unassembled WGS sequence"/>
</dbReference>
<feature type="transmembrane region" description="Helical" evidence="5">
    <location>
        <begin position="121"/>
        <end position="140"/>
    </location>
</feature>
<evidence type="ECO:0000313" key="7">
    <source>
        <dbReference type="EMBL" id="MFC3532734.1"/>
    </source>
</evidence>
<evidence type="ECO:0000256" key="4">
    <source>
        <dbReference type="ARBA" id="ARBA00023136"/>
    </source>
</evidence>
<comment type="caution">
    <text evidence="7">The sequence shown here is derived from an EMBL/GenBank/DDBJ whole genome shotgun (WGS) entry which is preliminary data.</text>
</comment>
<accession>A0ABV7REN0</accession>
<dbReference type="SUPFAM" id="SSF103481">
    <property type="entry name" value="Multidrug resistance efflux transporter EmrE"/>
    <property type="match status" value="2"/>
</dbReference>
<feature type="transmembrane region" description="Helical" evidence="5">
    <location>
        <begin position="63"/>
        <end position="84"/>
    </location>
</feature>
<feature type="transmembrane region" description="Helical" evidence="5">
    <location>
        <begin position="174"/>
        <end position="196"/>
    </location>
</feature>
<reference evidence="8" key="1">
    <citation type="journal article" date="2019" name="Int. J. Syst. Evol. Microbiol.">
        <title>The Global Catalogue of Microorganisms (GCM) 10K type strain sequencing project: providing services to taxonomists for standard genome sequencing and annotation.</title>
        <authorList>
            <consortium name="The Broad Institute Genomics Platform"/>
            <consortium name="The Broad Institute Genome Sequencing Center for Infectious Disease"/>
            <person name="Wu L."/>
            <person name="Ma J."/>
        </authorList>
    </citation>
    <scope>NUCLEOTIDE SEQUENCE [LARGE SCALE GENOMIC DNA]</scope>
    <source>
        <strain evidence="8">KCTC 42742</strain>
    </source>
</reference>
<sequence length="289" mass="30512">MKTDHWLLLLLAALWGGSFLFMRVAVPSLGPLPLIELRLALAALVLLPVLCWQGGLAQWRAHWWQITVSGVFLSALPFCLIAWATLTLPAGVASVLNATTPLMTALWAIPLAGEKLTLPRGGGLLLGLAGVTVLMLGRGAGFDAGALLPVLAMLAATACYGWSGHMTRRWLHGVPPLVITTGMLVSGSLLLLPLAWWQWPHGAIAANVWGAVLALALASTAFAYLIFYRLIARLGATRASGVTYLVPVFGVLWGALLLGEAINAGMLLGAALILAGVVLLGWQPGMLRR</sequence>
<feature type="transmembrane region" description="Helical" evidence="5">
    <location>
        <begin position="264"/>
        <end position="282"/>
    </location>
</feature>
<feature type="transmembrane region" description="Helical" evidence="5">
    <location>
        <begin position="90"/>
        <end position="109"/>
    </location>
</feature>
<evidence type="ECO:0000256" key="5">
    <source>
        <dbReference type="SAM" id="Phobius"/>
    </source>
</evidence>
<protein>
    <submittedName>
        <fullName evidence="7">DMT family transporter</fullName>
    </submittedName>
</protein>
<dbReference type="InterPro" id="IPR050638">
    <property type="entry name" value="AA-Vitamin_Transporters"/>
</dbReference>
<dbReference type="PANTHER" id="PTHR32322">
    <property type="entry name" value="INNER MEMBRANE TRANSPORTER"/>
    <property type="match status" value="1"/>
</dbReference>
<evidence type="ECO:0000256" key="3">
    <source>
        <dbReference type="ARBA" id="ARBA00022989"/>
    </source>
</evidence>
<feature type="transmembrane region" description="Helical" evidence="5">
    <location>
        <begin position="239"/>
        <end position="258"/>
    </location>
</feature>
<dbReference type="Pfam" id="PF00892">
    <property type="entry name" value="EamA"/>
    <property type="match status" value="2"/>
</dbReference>
<comment type="subcellular location">
    <subcellularLocation>
        <location evidence="1">Membrane</location>
        <topology evidence="1">Multi-pass membrane protein</topology>
    </subcellularLocation>
</comment>
<evidence type="ECO:0000256" key="2">
    <source>
        <dbReference type="ARBA" id="ARBA00022692"/>
    </source>
</evidence>
<feature type="domain" description="EamA" evidence="6">
    <location>
        <begin position="149"/>
        <end position="280"/>
    </location>
</feature>
<evidence type="ECO:0000259" key="6">
    <source>
        <dbReference type="Pfam" id="PF00892"/>
    </source>
</evidence>
<dbReference type="PANTHER" id="PTHR32322:SF9">
    <property type="entry name" value="AMINO-ACID METABOLITE EFFLUX PUMP-RELATED"/>
    <property type="match status" value="1"/>
</dbReference>
<dbReference type="InterPro" id="IPR000620">
    <property type="entry name" value="EamA_dom"/>
</dbReference>
<dbReference type="RefSeq" id="WP_386091710.1">
    <property type="nucleotide sequence ID" value="NZ_JBHRXN010000030.1"/>
</dbReference>
<keyword evidence="2 5" id="KW-0812">Transmembrane</keyword>
<evidence type="ECO:0000313" key="8">
    <source>
        <dbReference type="Proteomes" id="UP001595741"/>
    </source>
</evidence>
<name>A0ABV7REN0_9NEIS</name>
<feature type="transmembrane region" description="Helical" evidence="5">
    <location>
        <begin position="37"/>
        <end position="56"/>
    </location>
</feature>
<feature type="transmembrane region" description="Helical" evidence="5">
    <location>
        <begin position="208"/>
        <end position="227"/>
    </location>
</feature>
<dbReference type="InterPro" id="IPR037185">
    <property type="entry name" value="EmrE-like"/>
</dbReference>
<feature type="transmembrane region" description="Helical" evidence="5">
    <location>
        <begin position="146"/>
        <end position="162"/>
    </location>
</feature>
<keyword evidence="8" id="KW-1185">Reference proteome</keyword>
<keyword evidence="4 5" id="KW-0472">Membrane</keyword>
<evidence type="ECO:0000256" key="1">
    <source>
        <dbReference type="ARBA" id="ARBA00004141"/>
    </source>
</evidence>
<feature type="domain" description="EamA" evidence="6">
    <location>
        <begin position="7"/>
        <end position="135"/>
    </location>
</feature>
<organism evidence="7 8">
    <name type="scientific">Vogesella facilis</name>
    <dbReference type="NCBI Taxonomy" id="1655232"/>
    <lineage>
        <taxon>Bacteria</taxon>
        <taxon>Pseudomonadati</taxon>
        <taxon>Pseudomonadota</taxon>
        <taxon>Betaproteobacteria</taxon>
        <taxon>Neisseriales</taxon>
        <taxon>Chromobacteriaceae</taxon>
        <taxon>Vogesella</taxon>
    </lineage>
</organism>
<gene>
    <name evidence="7" type="ORF">ACFOLG_11115</name>
</gene>
<dbReference type="EMBL" id="JBHRXN010000030">
    <property type="protein sequence ID" value="MFC3532734.1"/>
    <property type="molecule type" value="Genomic_DNA"/>
</dbReference>
<proteinExistence type="predicted"/>
<keyword evidence="3 5" id="KW-1133">Transmembrane helix</keyword>